<protein>
    <submittedName>
        <fullName evidence="3">ATP-binding protein</fullName>
    </submittedName>
</protein>
<dbReference type="InterPro" id="IPR003594">
    <property type="entry name" value="HATPase_dom"/>
</dbReference>
<feature type="domain" description="Histidine kinase/HSP90-like ATPase" evidence="2">
    <location>
        <begin position="53"/>
        <end position="183"/>
    </location>
</feature>
<reference evidence="4" key="1">
    <citation type="submission" date="2018-07" db="EMBL/GenBank/DDBJ databases">
        <title>Streptacidiphilus bronchialis DSM 106435 chromosome.</title>
        <authorList>
            <person name="Batra D."/>
            <person name="Gulvik C.A."/>
        </authorList>
    </citation>
    <scope>NUCLEOTIDE SEQUENCE [LARGE SCALE GENOMIC DNA]</scope>
    <source>
        <strain evidence="4">DSM 106435</strain>
    </source>
</reference>
<dbReference type="GO" id="GO:0005524">
    <property type="term" value="F:ATP binding"/>
    <property type="evidence" value="ECO:0007669"/>
    <property type="project" value="UniProtKB-KW"/>
</dbReference>
<dbReference type="Pfam" id="PF13581">
    <property type="entry name" value="HATPase_c_2"/>
    <property type="match status" value="1"/>
</dbReference>
<dbReference type="KEGG" id="stri:C7M71_022795"/>
<keyword evidence="4" id="KW-1185">Reference proteome</keyword>
<dbReference type="OrthoDB" id="4140137at2"/>
<dbReference type="CDD" id="cd16936">
    <property type="entry name" value="HATPase_RsbW-like"/>
    <property type="match status" value="1"/>
</dbReference>
<gene>
    <name evidence="3" type="ORF">C7M71_022795</name>
</gene>
<keyword evidence="1" id="KW-0418">Kinase</keyword>
<keyword evidence="1" id="KW-0723">Serine/threonine-protein kinase</keyword>
<dbReference type="InterPro" id="IPR050267">
    <property type="entry name" value="Anti-sigma-factor_SerPK"/>
</dbReference>
<dbReference type="Proteomes" id="UP000249340">
    <property type="component" value="Chromosome"/>
</dbReference>
<dbReference type="SUPFAM" id="SSF55874">
    <property type="entry name" value="ATPase domain of HSP90 chaperone/DNA topoisomerase II/histidine kinase"/>
    <property type="match status" value="1"/>
</dbReference>
<dbReference type="EMBL" id="CP031264">
    <property type="protein sequence ID" value="AXI79808.1"/>
    <property type="molecule type" value="Genomic_DNA"/>
</dbReference>
<dbReference type="PANTHER" id="PTHR35526:SF3">
    <property type="entry name" value="ANTI-SIGMA-F FACTOR RSBW"/>
    <property type="match status" value="1"/>
</dbReference>
<dbReference type="PANTHER" id="PTHR35526">
    <property type="entry name" value="ANTI-SIGMA-F FACTOR RSBW-RELATED"/>
    <property type="match status" value="1"/>
</dbReference>
<sequence length="194" mass="20793">MIETTRAVPRESQHADLRMQTATPLSAAAPFMPELILQRPTMYLRWLGCSADDPAAGRRVRDFTALVVAGWGLGALVETVQLCASELLGNCVQHARPDARTEGACGASRAGVALRAWPAWLFLEVSDDDSRPPILPRAEGFGPDSEGDPEALLATSGRGLLIVRELADDVWWRPKDGGGKTVFARFALSGGGAR</sequence>
<keyword evidence="1" id="KW-0808">Transferase</keyword>
<name>A0A345T1F3_9ACTN</name>
<dbReference type="Gene3D" id="3.30.565.10">
    <property type="entry name" value="Histidine kinase-like ATPase, C-terminal domain"/>
    <property type="match status" value="1"/>
</dbReference>
<evidence type="ECO:0000313" key="4">
    <source>
        <dbReference type="Proteomes" id="UP000249340"/>
    </source>
</evidence>
<dbReference type="GO" id="GO:0004674">
    <property type="term" value="F:protein serine/threonine kinase activity"/>
    <property type="evidence" value="ECO:0007669"/>
    <property type="project" value="UniProtKB-KW"/>
</dbReference>
<accession>A0A345T1F3</accession>
<evidence type="ECO:0000259" key="2">
    <source>
        <dbReference type="Pfam" id="PF13581"/>
    </source>
</evidence>
<organism evidence="3 4">
    <name type="scientific">Peterkaempfera bronchialis</name>
    <dbReference type="NCBI Taxonomy" id="2126346"/>
    <lineage>
        <taxon>Bacteria</taxon>
        <taxon>Bacillati</taxon>
        <taxon>Actinomycetota</taxon>
        <taxon>Actinomycetes</taxon>
        <taxon>Kitasatosporales</taxon>
        <taxon>Streptomycetaceae</taxon>
        <taxon>Peterkaempfera</taxon>
    </lineage>
</organism>
<keyword evidence="3" id="KW-0547">Nucleotide-binding</keyword>
<keyword evidence="3" id="KW-0067">ATP-binding</keyword>
<dbReference type="RefSeq" id="WP_111491407.1">
    <property type="nucleotide sequence ID" value="NZ_CP031264.1"/>
</dbReference>
<evidence type="ECO:0000313" key="3">
    <source>
        <dbReference type="EMBL" id="AXI79808.1"/>
    </source>
</evidence>
<dbReference type="InterPro" id="IPR036890">
    <property type="entry name" value="HATPase_C_sf"/>
</dbReference>
<dbReference type="AlphaFoldDB" id="A0A345T1F3"/>
<evidence type="ECO:0000256" key="1">
    <source>
        <dbReference type="ARBA" id="ARBA00022527"/>
    </source>
</evidence>
<proteinExistence type="predicted"/>